<organism evidence="3 4">
    <name type="scientific">Pseudoalteromonas piratica</name>
    <dbReference type="NCBI Taxonomy" id="1348114"/>
    <lineage>
        <taxon>Bacteria</taxon>
        <taxon>Pseudomonadati</taxon>
        <taxon>Pseudomonadota</taxon>
        <taxon>Gammaproteobacteria</taxon>
        <taxon>Alteromonadales</taxon>
        <taxon>Pseudoalteromonadaceae</taxon>
        <taxon>Pseudoalteromonas</taxon>
    </lineage>
</organism>
<sequence>MEQLVEKYLTQLNINTTLTGLSLISHIKAQHIATLPFSSCNVILNANLSLDAEALFERVVFNRTGGYCFEHNKVMYLVLKYLGFSVKPLIARVLLDGKEDNGRLHRVTLLTFEGEQYLIDVGFGAMNPRFIVPLKNGDIDTINGRYTVIEMDNNHYRLEYTSANTQPITLYRFDLAEFTEMDCNIGHFYSSQFAGAAFVNNLVVSRVMENERVLIRNREVTFFDDAEKEQIVYPITSVQQLHSLLVEHCLLDIAFSDAETLYTFINRER</sequence>
<protein>
    <recommendedName>
        <fullName evidence="5">Acetyltransferase</fullName>
    </recommendedName>
</protein>
<dbReference type="SUPFAM" id="SSF54001">
    <property type="entry name" value="Cysteine proteinases"/>
    <property type="match status" value="1"/>
</dbReference>
<dbReference type="eggNOG" id="COG2162">
    <property type="taxonomic scope" value="Bacteria"/>
</dbReference>
<accession>A0A0A7EIM3</accession>
<evidence type="ECO:0000313" key="3">
    <source>
        <dbReference type="EMBL" id="AIY66479.1"/>
    </source>
</evidence>
<dbReference type="RefSeq" id="WP_040134728.1">
    <property type="nucleotide sequence ID" value="NZ_CP009889.1"/>
</dbReference>
<evidence type="ECO:0000256" key="2">
    <source>
        <dbReference type="RuleBase" id="RU003452"/>
    </source>
</evidence>
<comment type="similarity">
    <text evidence="1 2">Belongs to the arylamine N-acetyltransferase family.</text>
</comment>
<dbReference type="Gene3D" id="3.30.2140.20">
    <property type="match status" value="1"/>
</dbReference>
<dbReference type="GO" id="GO:0016407">
    <property type="term" value="F:acetyltransferase activity"/>
    <property type="evidence" value="ECO:0007669"/>
    <property type="project" value="InterPro"/>
</dbReference>
<reference evidence="3 4" key="1">
    <citation type="submission" date="2014-11" db="EMBL/GenBank/DDBJ databases">
        <title>Complete Genome Sequence of Pseudoalteromonas sp. Strain OCN003 Isolated from Kaneohe Bay, Oahu, Hawaii.</title>
        <authorList>
            <person name="Beurmann S."/>
            <person name="Videau P."/>
            <person name="Ushijima B."/>
            <person name="Smith A.M."/>
            <person name="Aeby G.S."/>
            <person name="Callahan S.M."/>
            <person name="Belcaid M."/>
        </authorList>
    </citation>
    <scope>NUCLEOTIDE SEQUENCE [LARGE SCALE GENOMIC DNA]</scope>
    <source>
        <strain evidence="3 4">OCN003</strain>
    </source>
</reference>
<dbReference type="PRINTS" id="PR01543">
    <property type="entry name" value="ANATRNSFRASE"/>
</dbReference>
<dbReference type="STRING" id="1348114.OM33_15080"/>
<dbReference type="PANTHER" id="PTHR11786">
    <property type="entry name" value="N-HYDROXYARYLAMINE O-ACETYLTRANSFERASE"/>
    <property type="match status" value="1"/>
</dbReference>
<dbReference type="AlphaFoldDB" id="A0A0A7EIM3"/>
<evidence type="ECO:0008006" key="5">
    <source>
        <dbReference type="Google" id="ProtNLM"/>
    </source>
</evidence>
<evidence type="ECO:0000256" key="1">
    <source>
        <dbReference type="ARBA" id="ARBA00006547"/>
    </source>
</evidence>
<gene>
    <name evidence="3" type="ORF">OM33_15080</name>
</gene>
<name>A0A0A7EIM3_9GAMM</name>
<dbReference type="HOGENOM" id="CLU_049918_1_1_6"/>
<evidence type="ECO:0000313" key="4">
    <source>
        <dbReference type="Proteomes" id="UP000030341"/>
    </source>
</evidence>
<dbReference type="InterPro" id="IPR038765">
    <property type="entry name" value="Papain-like_cys_pep_sf"/>
</dbReference>
<dbReference type="OrthoDB" id="7181050at2"/>
<dbReference type="InterPro" id="IPR053710">
    <property type="entry name" value="Arylamine_NAT_domain_sf"/>
</dbReference>
<dbReference type="KEGG" id="pseo:OM33_15080"/>
<dbReference type="PANTHER" id="PTHR11786:SF0">
    <property type="entry name" value="ARYLAMINE N-ACETYLTRANSFERASE 4-RELATED"/>
    <property type="match status" value="1"/>
</dbReference>
<keyword evidence="4" id="KW-1185">Reference proteome</keyword>
<proteinExistence type="inferred from homology"/>
<dbReference type="EMBL" id="CP009889">
    <property type="protein sequence ID" value="AIY66479.1"/>
    <property type="molecule type" value="Genomic_DNA"/>
</dbReference>
<dbReference type="Pfam" id="PF00797">
    <property type="entry name" value="Acetyltransf_2"/>
    <property type="match status" value="1"/>
</dbReference>
<dbReference type="InterPro" id="IPR001447">
    <property type="entry name" value="Arylamine_N-AcTrfase"/>
</dbReference>
<dbReference type="Proteomes" id="UP000030341">
    <property type="component" value="Chromosome 2"/>
</dbReference>